<feature type="domain" description="MOSC" evidence="1">
    <location>
        <begin position="34"/>
        <end position="163"/>
    </location>
</feature>
<proteinExistence type="predicted"/>
<name>A0ABW0I429_9BACT</name>
<accession>A0ABW0I429</accession>
<keyword evidence="3" id="KW-1185">Reference proteome</keyword>
<dbReference type="SUPFAM" id="SSF50800">
    <property type="entry name" value="PK beta-barrel domain-like"/>
    <property type="match status" value="1"/>
</dbReference>
<gene>
    <name evidence="2" type="ORF">ACFPMF_01965</name>
</gene>
<comment type="caution">
    <text evidence="2">The sequence shown here is derived from an EMBL/GenBank/DDBJ whole genome shotgun (WGS) entry which is preliminary data.</text>
</comment>
<dbReference type="PROSITE" id="PS51340">
    <property type="entry name" value="MOSC"/>
    <property type="match status" value="1"/>
</dbReference>
<evidence type="ECO:0000313" key="2">
    <source>
        <dbReference type="EMBL" id="MFC5408058.1"/>
    </source>
</evidence>
<evidence type="ECO:0000313" key="3">
    <source>
        <dbReference type="Proteomes" id="UP001596106"/>
    </source>
</evidence>
<dbReference type="EMBL" id="JBHSMA010000001">
    <property type="protein sequence ID" value="MFC5408058.1"/>
    <property type="molecule type" value="Genomic_DNA"/>
</dbReference>
<dbReference type="InterPro" id="IPR011037">
    <property type="entry name" value="Pyrv_Knase-like_insert_dom_sf"/>
</dbReference>
<dbReference type="Proteomes" id="UP001596106">
    <property type="component" value="Unassembled WGS sequence"/>
</dbReference>
<dbReference type="PANTHER" id="PTHR36930:SF1">
    <property type="entry name" value="MOSC DOMAIN-CONTAINING PROTEIN"/>
    <property type="match status" value="1"/>
</dbReference>
<evidence type="ECO:0000259" key="1">
    <source>
        <dbReference type="PROSITE" id="PS51340"/>
    </source>
</evidence>
<organism evidence="2 3">
    <name type="scientific">Larkinella bovis</name>
    <dbReference type="NCBI Taxonomy" id="683041"/>
    <lineage>
        <taxon>Bacteria</taxon>
        <taxon>Pseudomonadati</taxon>
        <taxon>Bacteroidota</taxon>
        <taxon>Cytophagia</taxon>
        <taxon>Cytophagales</taxon>
        <taxon>Spirosomataceae</taxon>
        <taxon>Larkinella</taxon>
    </lineage>
</organism>
<dbReference type="InterPro" id="IPR052716">
    <property type="entry name" value="MOSC_domain"/>
</dbReference>
<dbReference type="PANTHER" id="PTHR36930">
    <property type="entry name" value="METAL-SULFUR CLUSTER BIOSYNTHESIS PROTEINS YUAD-RELATED"/>
    <property type="match status" value="1"/>
</dbReference>
<protein>
    <submittedName>
        <fullName evidence="2">MOSC domain-containing protein</fullName>
    </submittedName>
</protein>
<sequence>MNVVDNQLRSLFENFPRLGRVEWIGIRPIKREAPEAVSEVVVSEREGLIGDHYSGRSGNRHVTLIQAEHLPVIAALTGHDGVDPGLLRRNLVVSDLNLLALKDHQIQIGSEVVLEITGLCHPCSRMEANLGPGGYNAMRGHGGLTARVIRGGIIRLQDAVTVLPVDQTETGRLNKD</sequence>
<reference evidence="3" key="1">
    <citation type="journal article" date="2019" name="Int. J. Syst. Evol. Microbiol.">
        <title>The Global Catalogue of Microorganisms (GCM) 10K type strain sequencing project: providing services to taxonomists for standard genome sequencing and annotation.</title>
        <authorList>
            <consortium name="The Broad Institute Genomics Platform"/>
            <consortium name="The Broad Institute Genome Sequencing Center for Infectious Disease"/>
            <person name="Wu L."/>
            <person name="Ma J."/>
        </authorList>
    </citation>
    <scope>NUCLEOTIDE SEQUENCE [LARGE SCALE GENOMIC DNA]</scope>
    <source>
        <strain evidence="3">CCUG 55250</strain>
    </source>
</reference>
<dbReference type="RefSeq" id="WP_379840745.1">
    <property type="nucleotide sequence ID" value="NZ_JBHSMA010000001.1"/>
</dbReference>
<dbReference type="InterPro" id="IPR005302">
    <property type="entry name" value="MoCF_Sase_C"/>
</dbReference>
<dbReference type="Gene3D" id="2.40.33.20">
    <property type="entry name" value="PK beta-barrel domain-like"/>
    <property type="match status" value="1"/>
</dbReference>
<dbReference type="Pfam" id="PF03473">
    <property type="entry name" value="MOSC"/>
    <property type="match status" value="1"/>
</dbReference>